<dbReference type="Proteomes" id="UP000007472">
    <property type="component" value="Chromosome"/>
</dbReference>
<organism evidence="2 3">
    <name type="scientific">Taylorella equigenitalis (strain MCE9)</name>
    <dbReference type="NCBI Taxonomy" id="937774"/>
    <lineage>
        <taxon>Bacteria</taxon>
        <taxon>Pseudomonadati</taxon>
        <taxon>Pseudomonadota</taxon>
        <taxon>Betaproteobacteria</taxon>
        <taxon>Burkholderiales</taxon>
        <taxon>Alcaligenaceae</taxon>
        <taxon>Taylorella</taxon>
    </lineage>
</organism>
<dbReference type="KEGG" id="teq:TEQUI_0173"/>
<gene>
    <name evidence="2" type="ordered locus">TEQUI_0173</name>
</gene>
<name>A0A654KFC5_TAYEM</name>
<protein>
    <submittedName>
        <fullName evidence="2">Uncharacterized protein</fullName>
    </submittedName>
</protein>
<sequence>MENTKQNYNTNSQSPASKAARQRTAHEYDKKMIELGLIKKLVSGCQLKFMKPLKAFHLRKA</sequence>
<evidence type="ECO:0000313" key="3">
    <source>
        <dbReference type="Proteomes" id="UP000007472"/>
    </source>
</evidence>
<feature type="compositionally biased region" description="Polar residues" evidence="1">
    <location>
        <begin position="1"/>
        <end position="16"/>
    </location>
</feature>
<evidence type="ECO:0000313" key="2">
    <source>
        <dbReference type="EMBL" id="ADU91127.1"/>
    </source>
</evidence>
<dbReference type="AlphaFoldDB" id="A0A654KFC5"/>
<proteinExistence type="predicted"/>
<dbReference type="EMBL" id="CP002456">
    <property type="protein sequence ID" value="ADU91127.1"/>
    <property type="molecule type" value="Genomic_DNA"/>
</dbReference>
<reference evidence="2 3" key="1">
    <citation type="journal article" date="2011" name="J. Bacteriol.">
        <title>Genome sequence of Taylorella equigenitalis MCE9, the causative agent of contagious equine metritis.</title>
        <authorList>
            <person name="Hebert L."/>
            <person name="Moumen B."/>
            <person name="Duquesne F."/>
            <person name="Breuil M.F."/>
            <person name="Laugier C."/>
            <person name="Batto J.M."/>
            <person name="Renault P."/>
            <person name="Petry S."/>
        </authorList>
    </citation>
    <scope>NUCLEOTIDE SEQUENCE [LARGE SCALE GENOMIC DNA]</scope>
    <source>
        <strain evidence="2 3">MCE9</strain>
    </source>
</reference>
<accession>A0A654KFC5</accession>
<evidence type="ECO:0000256" key="1">
    <source>
        <dbReference type="SAM" id="MobiDB-lite"/>
    </source>
</evidence>
<feature type="region of interest" description="Disordered" evidence="1">
    <location>
        <begin position="1"/>
        <end position="25"/>
    </location>
</feature>